<dbReference type="GO" id="GO:0009117">
    <property type="term" value="P:nucleotide metabolic process"/>
    <property type="evidence" value="ECO:0007669"/>
    <property type="project" value="TreeGrafter"/>
</dbReference>
<reference evidence="5 6" key="1">
    <citation type="submission" date="2015-03" db="EMBL/GenBank/DDBJ databases">
        <authorList>
            <person name="Murphy D."/>
        </authorList>
    </citation>
    <scope>NUCLEOTIDE SEQUENCE [LARGE SCALE GENOMIC DNA]</scope>
    <source>
        <strain evidence="5 6">D16</strain>
    </source>
</reference>
<dbReference type="InterPro" id="IPR039384">
    <property type="entry name" value="HINT"/>
</dbReference>
<evidence type="ECO:0000256" key="2">
    <source>
        <dbReference type="PIRSR" id="PIRSR601310-3"/>
    </source>
</evidence>
<accession>A0A0U1DKM0</accession>
<dbReference type="Proteomes" id="UP000182227">
    <property type="component" value="Unassembled WGS sequence"/>
</dbReference>
<organism evidence="5 6">
    <name type="scientific">Mycolicibacterium conceptionense</name>
    <dbReference type="NCBI Taxonomy" id="451644"/>
    <lineage>
        <taxon>Bacteria</taxon>
        <taxon>Bacillati</taxon>
        <taxon>Actinomycetota</taxon>
        <taxon>Actinomycetes</taxon>
        <taxon>Mycobacteriales</taxon>
        <taxon>Mycobacteriaceae</taxon>
        <taxon>Mycolicibacterium</taxon>
    </lineage>
</organism>
<dbReference type="CDD" id="cd01277">
    <property type="entry name" value="HINT_subgroup"/>
    <property type="match status" value="1"/>
</dbReference>
<dbReference type="PANTHER" id="PTHR46648:SF1">
    <property type="entry name" value="ADENOSINE 5'-MONOPHOSPHORAMIDASE HNT1"/>
    <property type="match status" value="1"/>
</dbReference>
<dbReference type="Gene3D" id="3.30.428.10">
    <property type="entry name" value="HIT-like"/>
    <property type="match status" value="1"/>
</dbReference>
<dbReference type="GO" id="GO:0003824">
    <property type="term" value="F:catalytic activity"/>
    <property type="evidence" value="ECO:0007669"/>
    <property type="project" value="InterPro"/>
</dbReference>
<name>A0A0U1DKM0_9MYCO</name>
<dbReference type="SUPFAM" id="SSF54197">
    <property type="entry name" value="HIT-like"/>
    <property type="match status" value="1"/>
</dbReference>
<protein>
    <submittedName>
        <fullName evidence="5">Histidine triad (HIT) protein</fullName>
    </submittedName>
</protein>
<evidence type="ECO:0000256" key="1">
    <source>
        <dbReference type="PIRSR" id="PIRSR601310-1"/>
    </source>
</evidence>
<gene>
    <name evidence="5" type="ORF">BN970_03562</name>
</gene>
<dbReference type="PANTHER" id="PTHR46648">
    <property type="entry name" value="HIT FAMILY PROTEIN 1"/>
    <property type="match status" value="1"/>
</dbReference>
<evidence type="ECO:0000313" key="6">
    <source>
        <dbReference type="Proteomes" id="UP000182227"/>
    </source>
</evidence>
<evidence type="ECO:0000313" key="5">
    <source>
        <dbReference type="EMBL" id="CQD16683.1"/>
    </source>
</evidence>
<feature type="domain" description="HIT" evidence="4">
    <location>
        <begin position="12"/>
        <end position="119"/>
    </location>
</feature>
<feature type="active site" description="Tele-AMP-histidine intermediate" evidence="1">
    <location>
        <position position="106"/>
    </location>
</feature>
<dbReference type="InterPro" id="IPR011146">
    <property type="entry name" value="HIT-like"/>
</dbReference>
<dbReference type="PRINTS" id="PR00332">
    <property type="entry name" value="HISTRIAD"/>
</dbReference>
<dbReference type="InterPro" id="IPR001310">
    <property type="entry name" value="Histidine_triad_HIT"/>
</dbReference>
<dbReference type="AlphaFoldDB" id="A0A0U1DKM0"/>
<proteinExistence type="predicted"/>
<feature type="short sequence motif" description="Histidine triad motif" evidence="2 3">
    <location>
        <begin position="104"/>
        <end position="108"/>
    </location>
</feature>
<dbReference type="PROSITE" id="PS51084">
    <property type="entry name" value="HIT_2"/>
    <property type="match status" value="1"/>
</dbReference>
<evidence type="ECO:0000256" key="3">
    <source>
        <dbReference type="PROSITE-ProRule" id="PRU00464"/>
    </source>
</evidence>
<evidence type="ECO:0000259" key="4">
    <source>
        <dbReference type="PROSITE" id="PS51084"/>
    </source>
</evidence>
<sequence length="148" mass="15884">MSTLAGMSDQCEFCGIVAGDLPSVKVAEDETTLAFMDIHPGSEGHLLVIPKQHSADLLAIPASDLTAVTLTAQRVARAAITELGADGVNLLNCCGADAWQTVFHFHFHVIPRYVDKSRDRLELPFEPGVRGDMDRIAVLGSRLSASLI</sequence>
<dbReference type="EMBL" id="CTEF01000002">
    <property type="protein sequence ID" value="CQD16683.1"/>
    <property type="molecule type" value="Genomic_DNA"/>
</dbReference>
<dbReference type="InterPro" id="IPR036265">
    <property type="entry name" value="HIT-like_sf"/>
</dbReference>
<dbReference type="Pfam" id="PF01230">
    <property type="entry name" value="HIT"/>
    <property type="match status" value="1"/>
</dbReference>